<dbReference type="Pfam" id="PF13561">
    <property type="entry name" value="adh_short_C2"/>
    <property type="match status" value="1"/>
</dbReference>
<dbReference type="InterPro" id="IPR036291">
    <property type="entry name" value="NAD(P)-bd_dom_sf"/>
</dbReference>
<reference evidence="1 2" key="1">
    <citation type="submission" date="2024-06" db="EMBL/GenBank/DDBJ databases">
        <title>Draft genome sequence of Helicobacter trogontum NHP16-4001.</title>
        <authorList>
            <person name="Rimbara E."/>
            <person name="Suzuki M."/>
        </authorList>
    </citation>
    <scope>NUCLEOTIDE SEQUENCE [LARGE SCALE GENOMIC DNA]</scope>
    <source>
        <strain evidence="1 2">NHP16-4001</strain>
    </source>
</reference>
<organism evidence="1 2">
    <name type="scientific">Helicobacter trogontum</name>
    <dbReference type="NCBI Taxonomy" id="50960"/>
    <lineage>
        <taxon>Bacteria</taxon>
        <taxon>Pseudomonadati</taxon>
        <taxon>Campylobacterota</taxon>
        <taxon>Epsilonproteobacteria</taxon>
        <taxon>Campylobacterales</taxon>
        <taxon>Helicobacteraceae</taxon>
        <taxon>Helicobacter</taxon>
    </lineage>
</organism>
<dbReference type="InterPro" id="IPR002347">
    <property type="entry name" value="SDR_fam"/>
</dbReference>
<evidence type="ECO:0008006" key="3">
    <source>
        <dbReference type="Google" id="ProtNLM"/>
    </source>
</evidence>
<gene>
    <name evidence="1" type="ORF">NHP164001_13610</name>
</gene>
<evidence type="ECO:0000313" key="1">
    <source>
        <dbReference type="EMBL" id="GAB0173342.1"/>
    </source>
</evidence>
<dbReference type="Gene3D" id="3.40.50.720">
    <property type="entry name" value="NAD(P)-binding Rossmann-like Domain"/>
    <property type="match status" value="1"/>
</dbReference>
<keyword evidence="2" id="KW-1185">Reference proteome</keyword>
<dbReference type="RefSeq" id="WP_369607528.1">
    <property type="nucleotide sequence ID" value="NZ_BAAFHN010000032.1"/>
</dbReference>
<sequence length="43" mass="4638">MDRSYPLGIGKVDDITPLVCFLLSESSRWITGQNIIIDGGGSL</sequence>
<dbReference type="EMBL" id="BAAFHN010000032">
    <property type="protein sequence ID" value="GAB0173342.1"/>
    <property type="molecule type" value="Genomic_DNA"/>
</dbReference>
<dbReference type="Proteomes" id="UP001562457">
    <property type="component" value="Unassembled WGS sequence"/>
</dbReference>
<accession>A0ABQ0D4R5</accession>
<proteinExistence type="predicted"/>
<protein>
    <recommendedName>
        <fullName evidence="3">SDR family oxidoreductase</fullName>
    </recommendedName>
</protein>
<dbReference type="SUPFAM" id="SSF51735">
    <property type="entry name" value="NAD(P)-binding Rossmann-fold domains"/>
    <property type="match status" value="1"/>
</dbReference>
<comment type="caution">
    <text evidence="1">The sequence shown here is derived from an EMBL/GenBank/DDBJ whole genome shotgun (WGS) entry which is preliminary data.</text>
</comment>
<evidence type="ECO:0000313" key="2">
    <source>
        <dbReference type="Proteomes" id="UP001562457"/>
    </source>
</evidence>
<name>A0ABQ0D4R5_9HELI</name>